<gene>
    <name evidence="1" type="ORF">M3M28_11280</name>
</gene>
<proteinExistence type="predicted"/>
<accession>A0ABY4MW10</accession>
<protein>
    <submittedName>
        <fullName evidence="1">DinB family protein</fullName>
    </submittedName>
</protein>
<organism evidence="1">
    <name type="scientific">Gulosibacter sediminis</name>
    <dbReference type="NCBI Taxonomy" id="1729695"/>
    <lineage>
        <taxon>Bacteria</taxon>
        <taxon>Bacillati</taxon>
        <taxon>Actinomycetota</taxon>
        <taxon>Actinomycetes</taxon>
        <taxon>Micrococcales</taxon>
        <taxon>Microbacteriaceae</taxon>
        <taxon>Gulosibacter</taxon>
    </lineage>
</organism>
<dbReference type="Pfam" id="PF04978">
    <property type="entry name" value="MST"/>
    <property type="match status" value="1"/>
</dbReference>
<dbReference type="SUPFAM" id="SSF109854">
    <property type="entry name" value="DinB/YfiT-like putative metalloenzymes"/>
    <property type="match status" value="1"/>
</dbReference>
<reference evidence="1" key="1">
    <citation type="submission" date="2022-05" db="EMBL/GenBank/DDBJ databases">
        <title>Complete genome sequence of toluene-degrading Gulosibacter sediminis strain ACHW.36C.</title>
        <authorList>
            <person name="Wai A.C."/>
            <person name="Lai G.K."/>
            <person name="Griffin S.D."/>
            <person name="Leung F.C."/>
        </authorList>
    </citation>
    <scope>NUCLEOTIDE SEQUENCE [LARGE SCALE GENOMIC DNA]</scope>
    <source>
        <strain evidence="1">ACHW.36C</strain>
    </source>
</reference>
<dbReference type="InterPro" id="IPR007061">
    <property type="entry name" value="MST-like"/>
</dbReference>
<dbReference type="InterPro" id="IPR034660">
    <property type="entry name" value="DinB/YfiT-like"/>
</dbReference>
<dbReference type="EMBL" id="CP097160">
    <property type="protein sequence ID" value="UQN14615.1"/>
    <property type="molecule type" value="Genomic_DNA"/>
</dbReference>
<sequence>MTIDDHGRTEPPFTGDEYETLIGFLGYQRDTLEWKTRSLTDEQLRQTLAPSTMSLGGMLAHLAYVEDNWLAQHVGGNSNEPWASTDWQADYDADWHLVSTASGDELRELWRASVNASCAVISHVTGELGRTAALDSSYEVWKGEELVSLRWILVHLIEEYARHNGHADLIRESIDGETGE</sequence>
<dbReference type="Gene3D" id="1.20.120.450">
    <property type="entry name" value="dinb family like domain"/>
    <property type="match status" value="1"/>
</dbReference>
<evidence type="ECO:0000313" key="1">
    <source>
        <dbReference type="EMBL" id="UQN14615.1"/>
    </source>
</evidence>
<name>A0ABY4MW10_9MICO</name>